<dbReference type="AlphaFoldDB" id="A0ABD5QIQ3"/>
<dbReference type="RefSeq" id="WP_224829228.1">
    <property type="nucleotide sequence ID" value="NZ_JAIVEF010000018.1"/>
</dbReference>
<dbReference type="PANTHER" id="PTHR10907">
    <property type="entry name" value="REGUCALCIN"/>
    <property type="match status" value="1"/>
</dbReference>
<evidence type="ECO:0000313" key="6">
    <source>
        <dbReference type="Proteomes" id="UP001595925"/>
    </source>
</evidence>
<dbReference type="Gene3D" id="2.120.10.30">
    <property type="entry name" value="TolB, C-terminal domain"/>
    <property type="match status" value="1"/>
</dbReference>
<feature type="binding site" evidence="3">
    <location>
        <position position="101"/>
    </location>
    <ligand>
        <name>substrate</name>
    </ligand>
</feature>
<dbReference type="SUPFAM" id="SSF63829">
    <property type="entry name" value="Calcium-dependent phosphotriesterase"/>
    <property type="match status" value="1"/>
</dbReference>
<dbReference type="PRINTS" id="PR01790">
    <property type="entry name" value="SMP30FAMILY"/>
</dbReference>
<organism evidence="5 6">
    <name type="scientific">Saliphagus infecundisoli</name>
    <dbReference type="NCBI Taxonomy" id="1849069"/>
    <lineage>
        <taxon>Archaea</taxon>
        <taxon>Methanobacteriati</taxon>
        <taxon>Methanobacteriota</taxon>
        <taxon>Stenosarchaea group</taxon>
        <taxon>Halobacteria</taxon>
        <taxon>Halobacteriales</taxon>
        <taxon>Natrialbaceae</taxon>
        <taxon>Saliphagus</taxon>
    </lineage>
</organism>
<dbReference type="Pfam" id="PF08450">
    <property type="entry name" value="SGL"/>
    <property type="match status" value="1"/>
</dbReference>
<comment type="caution">
    <text evidence="5">The sequence shown here is derived from an EMBL/GenBank/DDBJ whole genome shotgun (WGS) entry which is preliminary data.</text>
</comment>
<accession>A0ABD5QIQ3</accession>
<dbReference type="Proteomes" id="UP001595925">
    <property type="component" value="Unassembled WGS sequence"/>
</dbReference>
<comment type="similarity">
    <text evidence="1">Belongs to the SMP-30/CGR1 family.</text>
</comment>
<evidence type="ECO:0000256" key="2">
    <source>
        <dbReference type="PIRSR" id="PIRSR605511-1"/>
    </source>
</evidence>
<comment type="cofactor">
    <cofactor evidence="3">
        <name>Zn(2+)</name>
        <dbReference type="ChEBI" id="CHEBI:29105"/>
    </cofactor>
    <text evidence="3">Binds 1 divalent metal cation per subunit.</text>
</comment>
<keyword evidence="6" id="KW-1185">Reference proteome</keyword>
<feature type="binding site" evidence="3">
    <location>
        <position position="194"/>
    </location>
    <ligand>
        <name>a divalent metal cation</name>
        <dbReference type="ChEBI" id="CHEBI:60240"/>
    </ligand>
</feature>
<feature type="binding site" evidence="3">
    <location>
        <position position="144"/>
    </location>
    <ligand>
        <name>a divalent metal cation</name>
        <dbReference type="ChEBI" id="CHEBI:60240"/>
    </ligand>
</feature>
<evidence type="ECO:0000259" key="4">
    <source>
        <dbReference type="Pfam" id="PF08450"/>
    </source>
</evidence>
<feature type="active site" description="Proton donor/acceptor" evidence="2">
    <location>
        <position position="194"/>
    </location>
</feature>
<dbReference type="EMBL" id="JBHSJG010000048">
    <property type="protein sequence ID" value="MFC4989477.1"/>
    <property type="molecule type" value="Genomic_DNA"/>
</dbReference>
<feature type="binding site" evidence="3">
    <location>
        <position position="14"/>
    </location>
    <ligand>
        <name>a divalent metal cation</name>
        <dbReference type="ChEBI" id="CHEBI:60240"/>
    </ligand>
</feature>
<gene>
    <name evidence="5" type="ORF">ACFPFO_17280</name>
</gene>
<dbReference type="InterPro" id="IPR013658">
    <property type="entry name" value="SGL"/>
</dbReference>
<keyword evidence="3" id="KW-0862">Zinc</keyword>
<dbReference type="PANTHER" id="PTHR10907:SF47">
    <property type="entry name" value="REGUCALCIN"/>
    <property type="match status" value="1"/>
</dbReference>
<sequence length="291" mass="32291">MAERIADTHAETGEGPLWHPDEERVYWVDIPPGHLYRYEPTTGDHERVYQTPDGSPLGGYTIQTDGALCLFTDDGRVSRWDPAEGGESEELARIDADTRFNDVIADPEGRVFCGTMPGEELGDLYRLETDGSWEVVVPDVDIANGMGFSRDLETFYFTESEVHRIYAFDYDQDSGEISDRRTFVETPEGDGIPDGMTVDEEGYVWSARWDGGRAVRYDPEGEVVAEIEVPARKVSSLTFGGEEYDELYLTTALGGPDATREEEGEGAGALFRYSDVDVPGVPEFRSAIGEP</sequence>
<evidence type="ECO:0000313" key="5">
    <source>
        <dbReference type="EMBL" id="MFC4989477.1"/>
    </source>
</evidence>
<evidence type="ECO:0000256" key="1">
    <source>
        <dbReference type="ARBA" id="ARBA00008853"/>
    </source>
</evidence>
<name>A0ABD5QIQ3_9EURY</name>
<evidence type="ECO:0000256" key="3">
    <source>
        <dbReference type="PIRSR" id="PIRSR605511-2"/>
    </source>
</evidence>
<feature type="binding site" evidence="3">
    <location>
        <position position="99"/>
    </location>
    <ligand>
        <name>substrate</name>
    </ligand>
</feature>
<reference evidence="5 6" key="1">
    <citation type="journal article" date="2019" name="Int. J. Syst. Evol. Microbiol.">
        <title>The Global Catalogue of Microorganisms (GCM) 10K type strain sequencing project: providing services to taxonomists for standard genome sequencing and annotation.</title>
        <authorList>
            <consortium name="The Broad Institute Genomics Platform"/>
            <consortium name="The Broad Institute Genome Sequencing Center for Infectious Disease"/>
            <person name="Wu L."/>
            <person name="Ma J."/>
        </authorList>
    </citation>
    <scope>NUCLEOTIDE SEQUENCE [LARGE SCALE GENOMIC DNA]</scope>
    <source>
        <strain evidence="5 6">CGMCC 1.15824</strain>
    </source>
</reference>
<feature type="binding site" evidence="3">
    <location>
        <position position="119"/>
    </location>
    <ligand>
        <name>substrate</name>
    </ligand>
</feature>
<feature type="domain" description="SMP-30/Gluconolactonase/LRE-like region" evidence="4">
    <location>
        <begin position="13"/>
        <end position="252"/>
    </location>
</feature>
<protein>
    <submittedName>
        <fullName evidence="5">SMP-30/gluconolactonase/LRE family protein</fullName>
    </submittedName>
</protein>
<dbReference type="InterPro" id="IPR005511">
    <property type="entry name" value="SMP-30"/>
</dbReference>
<dbReference type="InterPro" id="IPR011042">
    <property type="entry name" value="6-blade_b-propeller_TolB-like"/>
</dbReference>
<keyword evidence="3" id="KW-0479">Metal-binding</keyword>
<proteinExistence type="inferred from homology"/>